<evidence type="ECO:0000313" key="2">
    <source>
        <dbReference type="EMBL" id="CAG6717045.1"/>
    </source>
</evidence>
<keyword evidence="1" id="KW-0812">Transmembrane</keyword>
<evidence type="ECO:0000256" key="1">
    <source>
        <dbReference type="SAM" id="Phobius"/>
    </source>
</evidence>
<proteinExistence type="predicted"/>
<sequence length="140" mass="15432">MTAKCSHEVLYTLTWTDCMWFPGPMRVIAPLIDSGLLRMVILSCDSAVYGFWKKGVLLHPGAICAAGIVSRGVTLVTRRGTMNTRGGSLGRVDPCEDIALLYREYTVLRRPIMVVQALIGTLLQCLGTLIILSVFLFIKN</sequence>
<name>A0A8D8V5A7_9HEMI</name>
<reference evidence="2" key="1">
    <citation type="submission" date="2021-05" db="EMBL/GenBank/DDBJ databases">
        <authorList>
            <person name="Alioto T."/>
            <person name="Alioto T."/>
            <person name="Gomez Garrido J."/>
        </authorList>
    </citation>
    <scope>NUCLEOTIDE SEQUENCE</scope>
</reference>
<feature type="transmembrane region" description="Helical" evidence="1">
    <location>
        <begin position="112"/>
        <end position="138"/>
    </location>
</feature>
<dbReference type="EMBL" id="HBUF01355362">
    <property type="protein sequence ID" value="CAG6717045.1"/>
    <property type="molecule type" value="Transcribed_RNA"/>
</dbReference>
<keyword evidence="1" id="KW-1133">Transmembrane helix</keyword>
<organism evidence="2">
    <name type="scientific">Cacopsylla melanoneura</name>
    <dbReference type="NCBI Taxonomy" id="428564"/>
    <lineage>
        <taxon>Eukaryota</taxon>
        <taxon>Metazoa</taxon>
        <taxon>Ecdysozoa</taxon>
        <taxon>Arthropoda</taxon>
        <taxon>Hexapoda</taxon>
        <taxon>Insecta</taxon>
        <taxon>Pterygota</taxon>
        <taxon>Neoptera</taxon>
        <taxon>Paraneoptera</taxon>
        <taxon>Hemiptera</taxon>
        <taxon>Sternorrhyncha</taxon>
        <taxon>Psylloidea</taxon>
        <taxon>Psyllidae</taxon>
        <taxon>Psyllinae</taxon>
        <taxon>Cacopsylla</taxon>
    </lineage>
</organism>
<keyword evidence="1" id="KW-0472">Membrane</keyword>
<accession>A0A8D8V5A7</accession>
<protein>
    <submittedName>
        <fullName evidence="2">Uncharacterized protein</fullName>
    </submittedName>
</protein>
<dbReference type="AlphaFoldDB" id="A0A8D8V5A7"/>